<proteinExistence type="predicted"/>
<evidence type="ECO:0000313" key="1">
    <source>
        <dbReference type="EMBL" id="MBB5754826.1"/>
    </source>
</evidence>
<comment type="caution">
    <text evidence="1">The sequence shown here is derived from an EMBL/GenBank/DDBJ whole genome shotgun (WGS) entry which is preliminary data.</text>
</comment>
<gene>
    <name evidence="1" type="ORF">GGQ63_003918</name>
</gene>
<sequence length="79" mass="8240">MAGGVRVRRLATDRSTRPEIETPAAGRGIRLPDREGWCGSRILQARHADAEDFGAAAERPELVGALLGGSDVVNAGGCV</sequence>
<protein>
    <submittedName>
        <fullName evidence="1">Uncharacterized protein</fullName>
    </submittedName>
</protein>
<evidence type="ECO:0000313" key="2">
    <source>
        <dbReference type="Proteomes" id="UP000523821"/>
    </source>
</evidence>
<organism evidence="1 2">
    <name type="scientific">Prosthecomicrobium pneumaticum</name>
    <dbReference type="NCBI Taxonomy" id="81895"/>
    <lineage>
        <taxon>Bacteria</taxon>
        <taxon>Pseudomonadati</taxon>
        <taxon>Pseudomonadota</taxon>
        <taxon>Alphaproteobacteria</taxon>
        <taxon>Hyphomicrobiales</taxon>
        <taxon>Kaistiaceae</taxon>
        <taxon>Prosthecomicrobium</taxon>
    </lineage>
</organism>
<keyword evidence="2" id="KW-1185">Reference proteome</keyword>
<dbReference type="EMBL" id="JACHOO010000010">
    <property type="protein sequence ID" value="MBB5754826.1"/>
    <property type="molecule type" value="Genomic_DNA"/>
</dbReference>
<accession>A0A7W9FQD0</accession>
<dbReference type="AlphaFoldDB" id="A0A7W9FQD0"/>
<name>A0A7W9FQD0_9HYPH</name>
<dbReference type="Proteomes" id="UP000523821">
    <property type="component" value="Unassembled WGS sequence"/>
</dbReference>
<reference evidence="1 2" key="1">
    <citation type="submission" date="2020-08" db="EMBL/GenBank/DDBJ databases">
        <title>Genomic Encyclopedia of Type Strains, Phase IV (KMG-IV): sequencing the most valuable type-strain genomes for metagenomic binning, comparative biology and taxonomic classification.</title>
        <authorList>
            <person name="Goeker M."/>
        </authorList>
    </citation>
    <scope>NUCLEOTIDE SEQUENCE [LARGE SCALE GENOMIC DNA]</scope>
    <source>
        <strain evidence="1 2">DSM 16268</strain>
    </source>
</reference>